<name>A0A0F5HM55_BACTR</name>
<dbReference type="SUPFAM" id="SSF89796">
    <property type="entry name" value="CoA-transferase family III (CaiB/BaiF)"/>
    <property type="match status" value="1"/>
</dbReference>
<dbReference type="InterPro" id="IPR023606">
    <property type="entry name" value="CoA-Trfase_III_dom_1_sf"/>
</dbReference>
<dbReference type="EMBL" id="JWIR02000086">
    <property type="protein sequence ID" value="KKB34371.1"/>
    <property type="molecule type" value="Genomic_DNA"/>
</dbReference>
<evidence type="ECO:0000313" key="1">
    <source>
        <dbReference type="EMBL" id="KKB34371.1"/>
    </source>
</evidence>
<keyword evidence="2" id="KW-1185">Reference proteome</keyword>
<dbReference type="Gene3D" id="3.40.50.10540">
    <property type="entry name" value="Crotonobetainyl-coa:carnitine coa-transferase, domain 1"/>
    <property type="match status" value="1"/>
</dbReference>
<comment type="caution">
    <text evidence="1">The sequence shown here is derived from an EMBL/GenBank/DDBJ whole genome shotgun (WGS) entry which is preliminary data.</text>
</comment>
<dbReference type="PANTHER" id="PTHR48228">
    <property type="entry name" value="SUCCINYL-COA--D-CITRAMALATE COA-TRANSFERASE"/>
    <property type="match status" value="1"/>
</dbReference>
<dbReference type="Proteomes" id="UP000031563">
    <property type="component" value="Unassembled WGS sequence"/>
</dbReference>
<dbReference type="Pfam" id="PF02515">
    <property type="entry name" value="CoA_transf_3"/>
    <property type="match status" value="1"/>
</dbReference>
<dbReference type="InterPro" id="IPR003673">
    <property type="entry name" value="CoA-Trfase_fam_III"/>
</dbReference>
<dbReference type="RefSeq" id="WP_040047890.1">
    <property type="nucleotide sequence ID" value="NZ_JWIR02000086.1"/>
</dbReference>
<protein>
    <submittedName>
        <fullName evidence="1">Alpha-methylacyl-CoA racemase</fullName>
    </submittedName>
</protein>
<dbReference type="InterPro" id="IPR044855">
    <property type="entry name" value="CoA-Trfase_III_dom3_sf"/>
</dbReference>
<evidence type="ECO:0000313" key="2">
    <source>
        <dbReference type="Proteomes" id="UP000031563"/>
    </source>
</evidence>
<reference evidence="1" key="1">
    <citation type="submission" date="2015-02" db="EMBL/GenBank/DDBJ databases">
        <title>Genome Assembly of Bacillaceae bacterium MTCC 8252.</title>
        <authorList>
            <person name="Verma A."/>
            <person name="Khatri I."/>
            <person name="Mual P."/>
            <person name="Subramanian S."/>
            <person name="Krishnamurthi S."/>
        </authorList>
    </citation>
    <scope>NUCLEOTIDE SEQUENCE [LARGE SCALE GENOMIC DNA]</scope>
    <source>
        <strain evidence="1">MTCC 8252</strain>
    </source>
</reference>
<dbReference type="AlphaFoldDB" id="A0A0F5HM55"/>
<organism evidence="1 2">
    <name type="scientific">Bacillus thermotolerans</name>
    <name type="common">Quasibacillus thermotolerans</name>
    <dbReference type="NCBI Taxonomy" id="1221996"/>
    <lineage>
        <taxon>Bacteria</taxon>
        <taxon>Bacillati</taxon>
        <taxon>Bacillota</taxon>
        <taxon>Bacilli</taxon>
        <taxon>Bacillales</taxon>
        <taxon>Bacillaceae</taxon>
        <taxon>Bacillus</taxon>
    </lineage>
</organism>
<dbReference type="STRING" id="1221996.QY95_03982"/>
<proteinExistence type="predicted"/>
<dbReference type="PANTHER" id="PTHR48228:SF5">
    <property type="entry name" value="ALPHA-METHYLACYL-COA RACEMASE"/>
    <property type="match status" value="1"/>
</dbReference>
<gene>
    <name evidence="1" type="ORF">QY95_03982</name>
</gene>
<sequence>MLKGLKVLDFSRYLPGPYASLRLAEWGAEVVNVETAPFGDPARKMEPYLEETGAVHLACNHGKKSLLVDIKTGKDLPVIHQLLEKADVVIESYRPGIADRIGIGYQKAKELNPEIIYCSLSGYGQRGAMKQMGGHDLNYMAVSGMLHGLAGHGGTLSVPDMTAADLAGGMAAAEAILAAYIHRLKTGEGAYLDISLVDALLSWQGVNNMMSQAEGRGTSLGEELRKVISYQVYETKDGRFMALGALEEKFWVNFCRTIGQEAWISYHRSPASPGNPVYKEVQELFSQHDFSYWSRLAEKVDACLTPVLTQTEALVHPLAKERKALREVTFKEKRFHAVNAVPGRKATDASYIAELGEHSEEILKDWLGVEQPSS</sequence>
<dbReference type="GO" id="GO:0003824">
    <property type="term" value="F:catalytic activity"/>
    <property type="evidence" value="ECO:0007669"/>
    <property type="project" value="InterPro"/>
</dbReference>
<dbReference type="Gene3D" id="3.30.1540.10">
    <property type="entry name" value="formyl-coa transferase, domain 3"/>
    <property type="match status" value="1"/>
</dbReference>
<accession>A0A0F5HM55</accession>
<dbReference type="InterPro" id="IPR050509">
    <property type="entry name" value="CoA-transferase_III"/>
</dbReference>